<accession>A0AAV5K2M8</accession>
<dbReference type="AlphaFoldDB" id="A0AAV5K2M8"/>
<dbReference type="GO" id="GO:0009903">
    <property type="term" value="P:chloroplast avoidance movement"/>
    <property type="evidence" value="ECO:0007669"/>
    <property type="project" value="TreeGrafter"/>
</dbReference>
<dbReference type="EMBL" id="BPVZ01000046">
    <property type="protein sequence ID" value="GKV16735.1"/>
    <property type="molecule type" value="Genomic_DNA"/>
</dbReference>
<feature type="coiled-coil region" evidence="3">
    <location>
        <begin position="327"/>
        <end position="445"/>
    </location>
</feature>
<organism evidence="5 6">
    <name type="scientific">Rubroshorea leprosula</name>
    <dbReference type="NCBI Taxonomy" id="152421"/>
    <lineage>
        <taxon>Eukaryota</taxon>
        <taxon>Viridiplantae</taxon>
        <taxon>Streptophyta</taxon>
        <taxon>Embryophyta</taxon>
        <taxon>Tracheophyta</taxon>
        <taxon>Spermatophyta</taxon>
        <taxon>Magnoliopsida</taxon>
        <taxon>eudicotyledons</taxon>
        <taxon>Gunneridae</taxon>
        <taxon>Pentapetalae</taxon>
        <taxon>rosids</taxon>
        <taxon>malvids</taxon>
        <taxon>Malvales</taxon>
        <taxon>Dipterocarpaceae</taxon>
        <taxon>Rubroshorea</taxon>
    </lineage>
</organism>
<evidence type="ECO:0008006" key="7">
    <source>
        <dbReference type="Google" id="ProtNLM"/>
    </source>
</evidence>
<keyword evidence="2 3" id="KW-0175">Coiled coil</keyword>
<evidence type="ECO:0000313" key="6">
    <source>
        <dbReference type="Proteomes" id="UP001054252"/>
    </source>
</evidence>
<dbReference type="GO" id="GO:0005829">
    <property type="term" value="C:cytosol"/>
    <property type="evidence" value="ECO:0007669"/>
    <property type="project" value="TreeGrafter"/>
</dbReference>
<sequence>MEWRRQDDRRTGSVRATIDVHGERILDGSSSLKKPQVDSPEKSSSRAKELHMARRDLGRYRDSRRAADSVKAKAESELFTAKKTVKELTSQIEESNSKAKAKMRNIDALKKSGGRGEKAVMAVGNIESHQNVEVMRELKCVKQELSKLKLEMASVLEEKAQAEKKFEESSLKLWSNSGSVDALRKDIHAANEEQVLVELARIEALREHAEIEAQTEEEASEFSFTMEETKKKMKDANEEIELSKELEHKFIVTLSDVRVLQNELMLIKEMDKRVQRTDSLKQSDDSFRSLEELESSPLLLPITEELEAAKKELALVREEGFQFMASMDIIRIELKHVTEEISRLKKTEEKTDMKVQSLNSKLLRAKSKLEAATAAEEKARSIVTSISLSLEQLKTEAEVLKKQKALAVEETATVKTEIRKTESEIDLAEERLQAAMQELEAVKSSEALALQKLKSLIENTMQGRTSASQKNSKITISKFEYEYLTGRAVGAEEIADKKVAAAQAWVEALKASEREILIKTEIAQRELREMRMEEEKVVFKTERSLSAKRKVERELFSWRKKSEKMIEAERMGSTFPRKSSKSSRNSTPSRRGKFEKSASPATPKARSTPIFLKKKRKVMPNLAKFFGGKRTEEVR</sequence>
<feature type="compositionally biased region" description="Basic and acidic residues" evidence="4">
    <location>
        <begin position="1"/>
        <end position="11"/>
    </location>
</feature>
<dbReference type="InterPro" id="IPR008545">
    <property type="entry name" value="Web"/>
</dbReference>
<gene>
    <name evidence="5" type="ORF">SLEP1_g27332</name>
</gene>
<evidence type="ECO:0000256" key="4">
    <source>
        <dbReference type="SAM" id="MobiDB-lite"/>
    </source>
</evidence>
<dbReference type="GO" id="GO:0009904">
    <property type="term" value="P:chloroplast accumulation movement"/>
    <property type="evidence" value="ECO:0007669"/>
    <property type="project" value="TreeGrafter"/>
</dbReference>
<feature type="coiled-coil region" evidence="3">
    <location>
        <begin position="199"/>
        <end position="246"/>
    </location>
</feature>
<feature type="region of interest" description="Disordered" evidence="4">
    <location>
        <begin position="567"/>
        <end position="613"/>
    </location>
</feature>
<keyword evidence="6" id="KW-1185">Reference proteome</keyword>
<dbReference type="PANTHER" id="PTHR32054">
    <property type="entry name" value="HEAVY CHAIN, PUTATIVE, EXPRESSED-RELATED-RELATED"/>
    <property type="match status" value="1"/>
</dbReference>
<name>A0AAV5K2M8_9ROSI</name>
<evidence type="ECO:0000256" key="1">
    <source>
        <dbReference type="ARBA" id="ARBA00005485"/>
    </source>
</evidence>
<feature type="coiled-coil region" evidence="3">
    <location>
        <begin position="71"/>
        <end position="172"/>
    </location>
</feature>
<evidence type="ECO:0000313" key="5">
    <source>
        <dbReference type="EMBL" id="GKV16735.1"/>
    </source>
</evidence>
<reference evidence="5 6" key="1">
    <citation type="journal article" date="2021" name="Commun. Biol.">
        <title>The genome of Shorea leprosula (Dipterocarpaceae) highlights the ecological relevance of drought in aseasonal tropical rainforests.</title>
        <authorList>
            <person name="Ng K.K.S."/>
            <person name="Kobayashi M.J."/>
            <person name="Fawcett J.A."/>
            <person name="Hatakeyama M."/>
            <person name="Paape T."/>
            <person name="Ng C.H."/>
            <person name="Ang C.C."/>
            <person name="Tnah L.H."/>
            <person name="Lee C.T."/>
            <person name="Nishiyama T."/>
            <person name="Sese J."/>
            <person name="O'Brien M.J."/>
            <person name="Copetti D."/>
            <person name="Mohd Noor M.I."/>
            <person name="Ong R.C."/>
            <person name="Putra M."/>
            <person name="Sireger I.Z."/>
            <person name="Indrioko S."/>
            <person name="Kosugi Y."/>
            <person name="Izuno A."/>
            <person name="Isagi Y."/>
            <person name="Lee S.L."/>
            <person name="Shimizu K.K."/>
        </authorList>
    </citation>
    <scope>NUCLEOTIDE SEQUENCE [LARGE SCALE GENOMIC DNA]</scope>
    <source>
        <strain evidence="5">214</strain>
    </source>
</reference>
<feature type="region of interest" description="Disordered" evidence="4">
    <location>
        <begin position="1"/>
        <end position="68"/>
    </location>
</feature>
<proteinExistence type="inferred from homology"/>
<feature type="compositionally biased region" description="Basic and acidic residues" evidence="4">
    <location>
        <begin position="35"/>
        <end position="68"/>
    </location>
</feature>
<evidence type="ECO:0000256" key="2">
    <source>
        <dbReference type="ARBA" id="ARBA00023054"/>
    </source>
</evidence>
<comment type="similarity">
    <text evidence="1">Belongs to the WEB family.</text>
</comment>
<dbReference type="Proteomes" id="UP001054252">
    <property type="component" value="Unassembled WGS sequence"/>
</dbReference>
<protein>
    <recommendedName>
        <fullName evidence="7">Protein PLASTID MOVEMENT IMPAIRED 2</fullName>
    </recommendedName>
</protein>
<dbReference type="PANTHER" id="PTHR32054:SF2">
    <property type="entry name" value="PROTEIN PLASTID MOVEMENT IMPAIRED 2"/>
    <property type="match status" value="1"/>
</dbReference>
<evidence type="ECO:0000256" key="3">
    <source>
        <dbReference type="SAM" id="Coils"/>
    </source>
</evidence>
<comment type="caution">
    <text evidence="5">The sequence shown here is derived from an EMBL/GenBank/DDBJ whole genome shotgun (WGS) entry which is preliminary data.</text>
</comment>
<dbReference type="Pfam" id="PF05701">
    <property type="entry name" value="WEMBL"/>
    <property type="match status" value="1"/>
</dbReference>